<accession>A0A8X7YF74</accession>
<dbReference type="EMBL" id="JAAWWB010000025">
    <property type="protein sequence ID" value="KAG6751678.1"/>
    <property type="molecule type" value="Genomic_DNA"/>
</dbReference>
<evidence type="ECO:0000313" key="2">
    <source>
        <dbReference type="EMBL" id="KAG6751678.1"/>
    </source>
</evidence>
<proteinExistence type="predicted"/>
<sequence>MPVNTTLLNTNESHGTLITINVAAQTPVKLTSTNYLAWKLQFQTLFIGYDLNGFIDGSHPCPASSIPGTTTPNPAHNLWIRQDQLLLNAILGSLSPTIMAFIAQAQTSKEAWTILANTYAKPSRGRIKQVKSQFRQLTKGSLGVSEFLQTIKARADELAILGAPVDIEDLSERILEGLGSEYTELARAVQARDTPISFDELHEKLLNFEASIHNTAQPHFPASAHLANRAFSGSRPLPHSNYSSNRNTGWRPTNTYNPRLSQPFSPGPHNSRPPQKPYFGFYARPDSSTVTTWIPQPIPISSITPALISPSAGCPHQHHHSEGPSKEFQSIHFFFLYYVIPHAALMTSFRDLSSFGLSGQLLDFSSMDSLVAIDLHNNSLSGPIPDFLEAFPYLEEL</sequence>
<dbReference type="OrthoDB" id="851583at2759"/>
<feature type="compositionally biased region" description="Polar residues" evidence="1">
    <location>
        <begin position="240"/>
        <end position="264"/>
    </location>
</feature>
<evidence type="ECO:0008006" key="4">
    <source>
        <dbReference type="Google" id="ProtNLM"/>
    </source>
</evidence>
<organism evidence="2 3">
    <name type="scientific">Populus tomentosa</name>
    <name type="common">Chinese white poplar</name>
    <dbReference type="NCBI Taxonomy" id="118781"/>
    <lineage>
        <taxon>Eukaryota</taxon>
        <taxon>Viridiplantae</taxon>
        <taxon>Streptophyta</taxon>
        <taxon>Embryophyta</taxon>
        <taxon>Tracheophyta</taxon>
        <taxon>Spermatophyta</taxon>
        <taxon>Magnoliopsida</taxon>
        <taxon>eudicotyledons</taxon>
        <taxon>Gunneridae</taxon>
        <taxon>Pentapetalae</taxon>
        <taxon>rosids</taxon>
        <taxon>fabids</taxon>
        <taxon>Malpighiales</taxon>
        <taxon>Salicaceae</taxon>
        <taxon>Saliceae</taxon>
        <taxon>Populus</taxon>
    </lineage>
</organism>
<name>A0A8X7YF74_POPTO</name>
<dbReference type="AlphaFoldDB" id="A0A8X7YF74"/>
<dbReference type="Pfam" id="PF14223">
    <property type="entry name" value="Retrotran_gag_2"/>
    <property type="match status" value="1"/>
</dbReference>
<feature type="region of interest" description="Disordered" evidence="1">
    <location>
        <begin position="235"/>
        <end position="271"/>
    </location>
</feature>
<evidence type="ECO:0000313" key="3">
    <source>
        <dbReference type="Proteomes" id="UP000886885"/>
    </source>
</evidence>
<evidence type="ECO:0000256" key="1">
    <source>
        <dbReference type="SAM" id="MobiDB-lite"/>
    </source>
</evidence>
<dbReference type="PANTHER" id="PTHR47481:SF22">
    <property type="entry name" value="RETROTRANSPOSON GAG DOMAIN-CONTAINING PROTEIN"/>
    <property type="match status" value="1"/>
</dbReference>
<dbReference type="Proteomes" id="UP000886885">
    <property type="component" value="Chromosome 13A"/>
</dbReference>
<dbReference type="PANTHER" id="PTHR47481">
    <property type="match status" value="1"/>
</dbReference>
<protein>
    <recommendedName>
        <fullName evidence="4">Retrovirus-related Pol polyprotein from transposon RE1</fullName>
    </recommendedName>
</protein>
<reference evidence="2" key="1">
    <citation type="journal article" date="2020" name="bioRxiv">
        <title>Hybrid origin of Populus tomentosa Carr. identified through genome sequencing and phylogenomic analysis.</title>
        <authorList>
            <person name="An X."/>
            <person name="Gao K."/>
            <person name="Chen Z."/>
            <person name="Li J."/>
            <person name="Yang X."/>
            <person name="Yang X."/>
            <person name="Zhou J."/>
            <person name="Guo T."/>
            <person name="Zhao T."/>
            <person name="Huang S."/>
            <person name="Miao D."/>
            <person name="Khan W.U."/>
            <person name="Rao P."/>
            <person name="Ye M."/>
            <person name="Lei B."/>
            <person name="Liao W."/>
            <person name="Wang J."/>
            <person name="Ji L."/>
            <person name="Li Y."/>
            <person name="Guo B."/>
            <person name="Mustafa N.S."/>
            <person name="Li S."/>
            <person name="Yun Q."/>
            <person name="Keller S.R."/>
            <person name="Mao J."/>
            <person name="Zhang R."/>
            <person name="Strauss S.H."/>
        </authorList>
    </citation>
    <scope>NUCLEOTIDE SEQUENCE</scope>
    <source>
        <strain evidence="2">GM15</strain>
        <tissue evidence="2">Leaf</tissue>
    </source>
</reference>
<keyword evidence="3" id="KW-1185">Reference proteome</keyword>
<comment type="caution">
    <text evidence="2">The sequence shown here is derived from an EMBL/GenBank/DDBJ whole genome shotgun (WGS) entry which is preliminary data.</text>
</comment>
<gene>
    <name evidence="2" type="ORF">POTOM_043877</name>
</gene>